<dbReference type="AlphaFoldDB" id="A0A4Y6PWJ5"/>
<evidence type="ECO:0000313" key="3">
    <source>
        <dbReference type="EMBL" id="QDG52623.1"/>
    </source>
</evidence>
<accession>A0A4Y6PWJ5</accession>
<gene>
    <name evidence="3" type="ORF">FIV42_18330</name>
</gene>
<protein>
    <submittedName>
        <fullName evidence="3">VWA domain-containing protein</fullName>
    </submittedName>
</protein>
<dbReference type="PROSITE" id="PS50234">
    <property type="entry name" value="VWFA"/>
    <property type="match status" value="1"/>
</dbReference>
<evidence type="ECO:0000313" key="4">
    <source>
        <dbReference type="Proteomes" id="UP000315995"/>
    </source>
</evidence>
<sequence>MMNAHRSWRRTMRAPIPKLPVGRLSAILVAIALLCAAGCADDSSAGFDSRAMAPANNSGGSTGVGQSGAQDFGRFRTLVEQGEIPAPSTLDAVGFFNEHKFELPPADCGDDICLHGMFGVQGNMINGSNCTTVAIGFNTPHQPDDFQRPPLNMAIAIDTSGSMHGASIDSVRQGLQLMADELAPKDEVALVTYSNNAQLVFRSTPENDPDRAELKTQIANLSVGGSTNIYDGLKKAAEQVTTHAAGDRQNRVILLSDGLATAGITHTDRIINLGASYAQNGVGLTTIGVGREFDLELMRKLSEAGAGNFYFIEDLTTVEEVFVEEISSFMVPLAEDVSVTFDGAEAYRFRAAYGTRDWMGDDHDASIYIPAMFMASRQSIDDIGPGGGRRGGGGVILLELVPTNDPDMLAQTPAGAPVGDLTLTYRKPGTEDFVEQTISLSNPLAPGETPAEGEFENFTVEKAFVTLNIYAGFKMATDRASHGAPNAALNVLVPLAANVEAWLAAQEEADADIEADLALMYQLIENIEEIGGEEEVGQPPNPWPSD</sequence>
<proteinExistence type="predicted"/>
<feature type="signal peptide" evidence="1">
    <location>
        <begin position="1"/>
        <end position="40"/>
    </location>
</feature>
<dbReference type="InterPro" id="IPR002035">
    <property type="entry name" value="VWF_A"/>
</dbReference>
<organism evidence="3 4">
    <name type="scientific">Persicimonas caeni</name>
    <dbReference type="NCBI Taxonomy" id="2292766"/>
    <lineage>
        <taxon>Bacteria</taxon>
        <taxon>Deltaproteobacteria</taxon>
        <taxon>Bradymonadales</taxon>
        <taxon>Bradymonadaceae</taxon>
        <taxon>Persicimonas</taxon>
    </lineage>
</organism>
<dbReference type="Gene3D" id="3.40.50.410">
    <property type="entry name" value="von Willebrand factor, type A domain"/>
    <property type="match status" value="1"/>
</dbReference>
<dbReference type="Pfam" id="PF00092">
    <property type="entry name" value="VWA"/>
    <property type="match status" value="1"/>
</dbReference>
<evidence type="ECO:0000259" key="2">
    <source>
        <dbReference type="PROSITE" id="PS50234"/>
    </source>
</evidence>
<dbReference type="OrthoDB" id="9781333at2"/>
<keyword evidence="1" id="KW-0732">Signal</keyword>
<dbReference type="EMBL" id="CP041186">
    <property type="protein sequence ID" value="QDG52623.1"/>
    <property type="molecule type" value="Genomic_DNA"/>
</dbReference>
<accession>A0A5B8Y7B4</accession>
<dbReference type="PANTHER" id="PTHR10579:SF43">
    <property type="entry name" value="ZINC FINGER (C3HC4-TYPE RING FINGER) FAMILY PROTEIN"/>
    <property type="match status" value="1"/>
</dbReference>
<feature type="domain" description="VWFA" evidence="2">
    <location>
        <begin position="152"/>
        <end position="326"/>
    </location>
</feature>
<feature type="chain" id="PRO_5030106569" evidence="1">
    <location>
        <begin position="41"/>
        <end position="546"/>
    </location>
</feature>
<dbReference type="SMART" id="SM00327">
    <property type="entry name" value="VWA"/>
    <property type="match status" value="1"/>
</dbReference>
<dbReference type="Proteomes" id="UP000315995">
    <property type="component" value="Chromosome"/>
</dbReference>
<reference evidence="3 4" key="1">
    <citation type="submission" date="2019-06" db="EMBL/GenBank/DDBJ databases">
        <title>Persicimonas caeni gen. nov., sp. nov., a predatory bacterium isolated from solar saltern.</title>
        <authorList>
            <person name="Wang S."/>
        </authorList>
    </citation>
    <scope>NUCLEOTIDE SEQUENCE [LARGE SCALE GENOMIC DNA]</scope>
    <source>
        <strain evidence="3 4">YN101</strain>
    </source>
</reference>
<evidence type="ECO:0000256" key="1">
    <source>
        <dbReference type="SAM" id="SignalP"/>
    </source>
</evidence>
<dbReference type="InterPro" id="IPR051266">
    <property type="entry name" value="CLCR"/>
</dbReference>
<keyword evidence="4" id="KW-1185">Reference proteome</keyword>
<dbReference type="PANTHER" id="PTHR10579">
    <property type="entry name" value="CALCIUM-ACTIVATED CHLORIDE CHANNEL REGULATOR"/>
    <property type="match status" value="1"/>
</dbReference>
<dbReference type="InterPro" id="IPR036465">
    <property type="entry name" value="vWFA_dom_sf"/>
</dbReference>
<dbReference type="SUPFAM" id="SSF53300">
    <property type="entry name" value="vWA-like"/>
    <property type="match status" value="1"/>
</dbReference>
<name>A0A4Y6PWJ5_PERCE</name>